<protein>
    <submittedName>
        <fullName evidence="1">Sarcosine oxidase subunit gamma</fullName>
    </submittedName>
</protein>
<dbReference type="EMBL" id="MSDO01000017">
    <property type="protein sequence ID" value="OLO03971.1"/>
    <property type="molecule type" value="Genomic_DNA"/>
</dbReference>
<dbReference type="GO" id="GO:1901053">
    <property type="term" value="P:sarcosine catabolic process"/>
    <property type="evidence" value="ECO:0007669"/>
    <property type="project" value="InterPro"/>
</dbReference>
<dbReference type="OrthoDB" id="9814782at2"/>
<dbReference type="Proteomes" id="UP000186878">
    <property type="component" value="Unassembled WGS sequence"/>
</dbReference>
<gene>
    <name evidence="1" type="ORF">BTW07_11865</name>
</gene>
<keyword evidence="2" id="KW-1185">Reference proteome</keyword>
<dbReference type="Gene3D" id="3.30.1360.120">
    <property type="entry name" value="Probable tRNA modification gtpase trme, domain 1"/>
    <property type="match status" value="1"/>
</dbReference>
<dbReference type="Gene3D" id="3.30.70.1520">
    <property type="entry name" value="Heterotetrameric sarcosine oxidase"/>
    <property type="match status" value="1"/>
</dbReference>
<proteinExistence type="predicted"/>
<name>A0A1Q8SRB1_9GAMM</name>
<dbReference type="STRING" id="404433.BTW07_11865"/>
<sequence length="224" mass="24447">MPRFAYFDPHPARAVTTQSPLHQFAATASGGESSVVLRENAFLDHLILRGESEVLIASVQAVLGLALPTEPQRLVMGEAGSLQWLSPDEWLLIVAAGEGFRLQRELREALGSAHFSIVDVSGGQTLLELDGACAVDVLMKSTAYDVDPRAFPVGRGVTSVFAKATAVIRRVDEQRWELVIRRSFADYCLRWLLDAGEEYGIDYRPAELGATISRAAVVDTETMS</sequence>
<dbReference type="InterPro" id="IPR007375">
    <property type="entry name" value="SoxG"/>
</dbReference>
<dbReference type="GO" id="GO:0008115">
    <property type="term" value="F:sarcosine oxidase activity"/>
    <property type="evidence" value="ECO:0007669"/>
    <property type="project" value="InterPro"/>
</dbReference>
<accession>A0A1Q8SRB1</accession>
<dbReference type="AlphaFoldDB" id="A0A1Q8SRB1"/>
<dbReference type="SUPFAM" id="SSF103025">
    <property type="entry name" value="Folate-binding domain"/>
    <property type="match status" value="1"/>
</dbReference>
<dbReference type="InterPro" id="IPR027266">
    <property type="entry name" value="TrmE/GcvT-like"/>
</dbReference>
<reference evidence="1 2" key="1">
    <citation type="submission" date="2016-12" db="EMBL/GenBank/DDBJ databases">
        <title>Draft genome sequences of strains Salinicola socius SMB35, Salinicola sp. MH3R3-1 and Chromohalobacter sp. SMB17 from the Verkhnekamsk potash mining region of Russia.</title>
        <authorList>
            <person name="Mavrodi D.V."/>
            <person name="Olsson B.E."/>
            <person name="Korsakova E.S."/>
            <person name="Pyankova A."/>
            <person name="Mavrodi O.V."/>
            <person name="Plotnikova E.G."/>
        </authorList>
    </citation>
    <scope>NUCLEOTIDE SEQUENCE [LARGE SCALE GENOMIC DNA]</scope>
    <source>
        <strain evidence="1 2">SMB35</strain>
    </source>
</reference>
<evidence type="ECO:0000313" key="1">
    <source>
        <dbReference type="EMBL" id="OLO03971.1"/>
    </source>
</evidence>
<evidence type="ECO:0000313" key="2">
    <source>
        <dbReference type="Proteomes" id="UP000186878"/>
    </source>
</evidence>
<dbReference type="Pfam" id="PF04268">
    <property type="entry name" value="SoxG"/>
    <property type="match status" value="1"/>
</dbReference>
<organism evidence="1 2">
    <name type="scientific">Salinicola socius</name>
    <dbReference type="NCBI Taxonomy" id="404433"/>
    <lineage>
        <taxon>Bacteria</taxon>
        <taxon>Pseudomonadati</taxon>
        <taxon>Pseudomonadota</taxon>
        <taxon>Gammaproteobacteria</taxon>
        <taxon>Oceanospirillales</taxon>
        <taxon>Halomonadaceae</taxon>
        <taxon>Salinicola</taxon>
    </lineage>
</organism>
<dbReference type="RefSeq" id="WP_075570379.1">
    <property type="nucleotide sequence ID" value="NZ_MSDO01000017.1"/>
</dbReference>
<dbReference type="NCBIfam" id="TIGR01375">
    <property type="entry name" value="soxG"/>
    <property type="match status" value="1"/>
</dbReference>
<comment type="caution">
    <text evidence="1">The sequence shown here is derived from an EMBL/GenBank/DDBJ whole genome shotgun (WGS) entry which is preliminary data.</text>
</comment>
<dbReference type="InterPro" id="IPR006280">
    <property type="entry name" value="SoxG_het"/>
</dbReference>